<organism evidence="1">
    <name type="scientific">marine metagenome</name>
    <dbReference type="NCBI Taxonomy" id="408172"/>
    <lineage>
        <taxon>unclassified sequences</taxon>
        <taxon>metagenomes</taxon>
        <taxon>ecological metagenomes</taxon>
    </lineage>
</organism>
<feature type="non-terminal residue" evidence="1">
    <location>
        <position position="308"/>
    </location>
</feature>
<sequence length="308" mass="32055">VEDLDHGLDQLLWTASEGDDVLVAVAEASHVVRLTATPDFFGSEVISFIVDDPTGLADTVMAVVEVFPVNDPPKSIEVSPVYPVEGADVSVPLTDLFSDRDDDVSSMQVFLEVEGGVSAEIIDGQLVVSGQAVGRGIVRLTAQDTSGAVAQTRQVAVVLGPGESVGPEIQPLAEQRFLGGQAVELTLAELAVDDSSALSLLWDAVPDSGLSAIVQDGRVGIWGASGFSGTSKVRLSVTDPEGNQDQVDIKVSVLGPDDAKGPQIFVPGVIGLRLGEETIVALDEIVSDPDDPDANITWDIFASSGLNA</sequence>
<proteinExistence type="predicted"/>
<dbReference type="EMBL" id="UINC01131683">
    <property type="protein sequence ID" value="SVD13535.1"/>
    <property type="molecule type" value="Genomic_DNA"/>
</dbReference>
<feature type="non-terminal residue" evidence="1">
    <location>
        <position position="1"/>
    </location>
</feature>
<dbReference type="AlphaFoldDB" id="A0A382SVQ8"/>
<reference evidence="1" key="1">
    <citation type="submission" date="2018-05" db="EMBL/GenBank/DDBJ databases">
        <authorList>
            <person name="Lanie J.A."/>
            <person name="Ng W.-L."/>
            <person name="Kazmierczak K.M."/>
            <person name="Andrzejewski T.M."/>
            <person name="Davidsen T.M."/>
            <person name="Wayne K.J."/>
            <person name="Tettelin H."/>
            <person name="Glass J.I."/>
            <person name="Rusch D."/>
            <person name="Podicherti R."/>
            <person name="Tsui H.-C.T."/>
            <person name="Winkler M.E."/>
        </authorList>
    </citation>
    <scope>NUCLEOTIDE SEQUENCE</scope>
</reference>
<name>A0A382SVQ8_9ZZZZ</name>
<accession>A0A382SVQ8</accession>
<gene>
    <name evidence="1" type="ORF">METZ01_LOCUS366389</name>
</gene>
<evidence type="ECO:0000313" key="1">
    <source>
        <dbReference type="EMBL" id="SVD13535.1"/>
    </source>
</evidence>
<protein>
    <submittedName>
        <fullName evidence="1">Uncharacterized protein</fullName>
    </submittedName>
</protein>